<dbReference type="SUPFAM" id="SSF158694">
    <property type="entry name" value="UraD-Like"/>
    <property type="match status" value="1"/>
</dbReference>
<dbReference type="Gene3D" id="1.10.3330.10">
    <property type="entry name" value="Oxo-4-hydroxy-4-carboxy-5-ureidoimidazoline decarboxylase"/>
    <property type="match status" value="1"/>
</dbReference>
<dbReference type="NCBIfam" id="NF010372">
    <property type="entry name" value="PRK13798.1"/>
    <property type="match status" value="1"/>
</dbReference>
<feature type="domain" description="Oxo-4-hydroxy-4-carboxy-5-ureidoimidazoline decarboxylase" evidence="2">
    <location>
        <begin position="168"/>
        <end position="237"/>
    </location>
</feature>
<dbReference type="InterPro" id="IPR036778">
    <property type="entry name" value="OHCU_decarboxylase_sf"/>
</dbReference>
<dbReference type="InterPro" id="IPR018020">
    <property type="entry name" value="OHCU_decarboxylase"/>
</dbReference>
<keyword evidence="1" id="KW-0659">Purine metabolism</keyword>
<evidence type="ECO:0000313" key="4">
    <source>
        <dbReference type="Proteomes" id="UP000660554"/>
    </source>
</evidence>
<dbReference type="Proteomes" id="UP000660554">
    <property type="component" value="Unassembled WGS sequence"/>
</dbReference>
<dbReference type="EMBL" id="BNDV01000002">
    <property type="protein sequence ID" value="GHI10724.1"/>
    <property type="molecule type" value="Genomic_DNA"/>
</dbReference>
<protein>
    <recommendedName>
        <fullName evidence="2">Oxo-4-hydroxy-4-carboxy-5-ureidoimidazoline decarboxylase domain-containing protein</fullName>
    </recommendedName>
</protein>
<keyword evidence="4" id="KW-1185">Reference proteome</keyword>
<evidence type="ECO:0000313" key="3">
    <source>
        <dbReference type="EMBL" id="GHI10724.1"/>
    </source>
</evidence>
<accession>A0ABQ3ND72</accession>
<proteinExistence type="predicted"/>
<organism evidence="3 4">
    <name type="scientific">Streptomyces virginiae</name>
    <name type="common">Streptomyces cinnamonensis</name>
    <dbReference type="NCBI Taxonomy" id="1961"/>
    <lineage>
        <taxon>Bacteria</taxon>
        <taxon>Bacillati</taxon>
        <taxon>Actinomycetota</taxon>
        <taxon>Actinomycetes</taxon>
        <taxon>Kitasatosporales</taxon>
        <taxon>Streptomycetaceae</taxon>
        <taxon>Streptomyces</taxon>
    </lineage>
</organism>
<comment type="caution">
    <text evidence="3">The sequence shown here is derived from an EMBL/GenBank/DDBJ whole genome shotgun (WGS) entry which is preliminary data.</text>
</comment>
<evidence type="ECO:0000259" key="2">
    <source>
        <dbReference type="Pfam" id="PF09349"/>
    </source>
</evidence>
<gene>
    <name evidence="3" type="ORF">Scinn_01870</name>
</gene>
<feature type="domain" description="Oxo-4-hydroxy-4-carboxy-5-ureidoimidazoline decarboxylase" evidence="2">
    <location>
        <begin position="99"/>
        <end position="157"/>
    </location>
</feature>
<name>A0ABQ3ND72_STRVG</name>
<sequence length="262" mass="28334">MSHEPVTDGGRGLSCGGWRPRSPSPFRASHHACPWRSRHPFGSLPGEIPAWVRHTLPCVDSVAAHPRHAPRSPPLSSHLPAQARGCSVPAHGPGLARFNALSPEAARAVLLHCCGSRRWAHRLAAHRPYPDADALLAAADEASYDLSQADLTEALAAEHSAELDHGAPYAALLALDAAHAEYERKFGHAFVICLDGHPPEEQADQLLGAIRRRMGHEVDEERSLSADELRRVAQSRLLDVTRWLTRSDGLPTAEIGLFAPVG</sequence>
<evidence type="ECO:0000256" key="1">
    <source>
        <dbReference type="ARBA" id="ARBA00022631"/>
    </source>
</evidence>
<dbReference type="Pfam" id="PF09349">
    <property type="entry name" value="OHCU_decarbox"/>
    <property type="match status" value="2"/>
</dbReference>
<reference evidence="4" key="1">
    <citation type="submission" date="2020-09" db="EMBL/GenBank/DDBJ databases">
        <title>Whole genome shotgun sequence of Streptomyces cinnamonensis NBRC 15873.</title>
        <authorList>
            <person name="Komaki H."/>
            <person name="Tamura T."/>
        </authorList>
    </citation>
    <scope>NUCLEOTIDE SEQUENCE [LARGE SCALE GENOMIC DNA]</scope>
    <source>
        <strain evidence="4">NBRC 15873</strain>
    </source>
</reference>